<protein>
    <recommendedName>
        <fullName evidence="9">L1 transposable element RRM domain-containing protein</fullName>
    </recommendedName>
</protein>
<dbReference type="Proteomes" id="UP000694728">
    <property type="component" value="Unplaced"/>
</dbReference>
<dbReference type="InterPro" id="IPR004244">
    <property type="entry name" value="Transposase_22"/>
</dbReference>
<name>A0A8D1L4Q6_PIG</name>
<feature type="coiled-coil region" evidence="2">
    <location>
        <begin position="39"/>
        <end position="112"/>
    </location>
</feature>
<evidence type="ECO:0000256" key="2">
    <source>
        <dbReference type="SAM" id="Coils"/>
    </source>
</evidence>
<dbReference type="InterPro" id="IPR043636">
    <property type="entry name" value="L1_RRM_dom"/>
</dbReference>
<dbReference type="Gene3D" id="3.30.70.1820">
    <property type="entry name" value="L1 transposable element, RRM domain"/>
    <property type="match status" value="1"/>
</dbReference>
<evidence type="ECO:0000259" key="5">
    <source>
        <dbReference type="Pfam" id="PF17489"/>
    </source>
</evidence>
<keyword evidence="2" id="KW-0175">Coiled coil</keyword>
<evidence type="ECO:0000313" key="7">
    <source>
        <dbReference type="Ensembl" id="ENSSSCP00045036073.1"/>
    </source>
</evidence>
<feature type="domain" description="L1 transposable element RRM" evidence="4">
    <location>
        <begin position="136"/>
        <end position="232"/>
    </location>
</feature>
<dbReference type="Pfam" id="PF17490">
    <property type="entry name" value="Tnp_22_dsRBD"/>
    <property type="match status" value="1"/>
</dbReference>
<evidence type="ECO:0000259" key="4">
    <source>
        <dbReference type="Pfam" id="PF02994"/>
    </source>
</evidence>
<dbReference type="PANTHER" id="PTHR11505">
    <property type="entry name" value="L1 TRANSPOSABLE ELEMENT-RELATED"/>
    <property type="match status" value="1"/>
</dbReference>
<feature type="domain" description="L1 transposable element dsRBD-like" evidence="6">
    <location>
        <begin position="236"/>
        <end position="294"/>
    </location>
</feature>
<dbReference type="InterPro" id="IPR035300">
    <property type="entry name" value="L1_dsRBD"/>
</dbReference>
<sequence>MKRQRTITQMREKEKTPEKQLSHEETLSLQEKDFQLLMLKKMQDIGNKLEAKMDNLQETLTEEIQDIKLKQEEMQNTITEIKNSLEAANSRIQEAEERISEVEDRLVEITDAEQKREKRLKTNEESLRELWDNVKRANIRIIGAPEGEEREKDTEKIFQEIIAENFPNMGKESLTQIQKAQRVPFKINPRRNTPRYILIKLTKIKDKEKILKADREKKQITYKGTPTRLLTDLSTETLQARREWHDILNLMKGKNLQPRLLYPARLSFRFEREIKTFTDKQKLRQFSNTKPALTNTKGTS</sequence>
<comment type="similarity">
    <text evidence="1">Belongs to the transposase 22 family.</text>
</comment>
<dbReference type="AlphaFoldDB" id="A0A8D1L4Q6"/>
<evidence type="ECO:0000256" key="3">
    <source>
        <dbReference type="SAM" id="MobiDB-lite"/>
    </source>
</evidence>
<evidence type="ECO:0000313" key="8">
    <source>
        <dbReference type="Proteomes" id="UP000694728"/>
    </source>
</evidence>
<evidence type="ECO:0000259" key="6">
    <source>
        <dbReference type="Pfam" id="PF17490"/>
    </source>
</evidence>
<evidence type="ECO:0000256" key="1">
    <source>
        <dbReference type="ARBA" id="ARBA00061640"/>
    </source>
</evidence>
<feature type="domain" description="L1 transposable element trimerization" evidence="5">
    <location>
        <begin position="94"/>
        <end position="132"/>
    </location>
</feature>
<dbReference type="Pfam" id="PF17489">
    <property type="entry name" value="Tnp_22_trimer"/>
    <property type="match status" value="1"/>
</dbReference>
<evidence type="ECO:0008006" key="9">
    <source>
        <dbReference type="Google" id="ProtNLM"/>
    </source>
</evidence>
<feature type="region of interest" description="Disordered" evidence="3">
    <location>
        <begin position="1"/>
        <end position="25"/>
    </location>
</feature>
<dbReference type="Pfam" id="PF02994">
    <property type="entry name" value="Transposase_22"/>
    <property type="match status" value="1"/>
</dbReference>
<dbReference type="Ensembl" id="ENSSSCT00045051837.1">
    <property type="protein sequence ID" value="ENSSSCP00045036073.1"/>
    <property type="gene ID" value="ENSSSCG00045030411.1"/>
</dbReference>
<feature type="compositionally biased region" description="Basic and acidic residues" evidence="3">
    <location>
        <begin position="10"/>
        <end position="25"/>
    </location>
</feature>
<organism evidence="7 8">
    <name type="scientific">Sus scrofa</name>
    <name type="common">Pig</name>
    <dbReference type="NCBI Taxonomy" id="9823"/>
    <lineage>
        <taxon>Eukaryota</taxon>
        <taxon>Metazoa</taxon>
        <taxon>Chordata</taxon>
        <taxon>Craniata</taxon>
        <taxon>Vertebrata</taxon>
        <taxon>Euteleostomi</taxon>
        <taxon>Mammalia</taxon>
        <taxon>Eutheria</taxon>
        <taxon>Laurasiatheria</taxon>
        <taxon>Artiodactyla</taxon>
        <taxon>Suina</taxon>
        <taxon>Suidae</taxon>
        <taxon>Sus</taxon>
    </lineage>
</organism>
<reference evidence="7" key="1">
    <citation type="submission" date="2025-08" db="UniProtKB">
        <authorList>
            <consortium name="Ensembl"/>
        </authorList>
    </citation>
    <scope>IDENTIFICATION</scope>
</reference>
<dbReference type="Gene3D" id="1.20.5.390">
    <property type="entry name" value="L1 transposable element, trimerization domain"/>
    <property type="match status" value="1"/>
</dbReference>
<dbReference type="Gene3D" id="3.30.250.20">
    <property type="entry name" value="L1 transposable element, C-terminal domain"/>
    <property type="match status" value="1"/>
</dbReference>
<dbReference type="InterPro" id="IPR035301">
    <property type="entry name" value="L1_trimer"/>
</dbReference>
<proteinExistence type="inferred from homology"/>
<dbReference type="InterPro" id="IPR042566">
    <property type="entry name" value="L1_C"/>
</dbReference>
<dbReference type="FunFam" id="3.30.70.1820:FF:000002">
    <property type="entry name" value="LINE-1 retrotransposable element ORF1 protein"/>
    <property type="match status" value="1"/>
</dbReference>
<accession>A0A8D1L4Q6</accession>